<dbReference type="Proteomes" id="UP000799755">
    <property type="component" value="Unassembled WGS sequence"/>
</dbReference>
<dbReference type="EMBL" id="MU003496">
    <property type="protein sequence ID" value="KAF2475154.1"/>
    <property type="molecule type" value="Genomic_DNA"/>
</dbReference>
<sequence length="332" mass="38016">MSVLLDLEVPLETPPKESNNNDQGLQAEASPEIVGHLLRISPVEFIVTAPPSELDEIGLSTCWSFMNKHSHLIPSVLKASNVPPSDPTHLHRSCMARDLTVFMYRVGVGAPTSWHYGQWARSSVLDSFQSPIFLSYLRQFLEYQNIRFGLAECELDDCTVGTYRDYLLAVLLVWEARDLECVHQHLLKANGEPETALKHTIGALSRAEYFLGSRMRSPYPYSMRQFFVYYRKMQGMILCSPPDPAMTPEIQEIRQKSKYIARVGVETLCERMGELKDEPDSPIGKIGYYWEKPSILDRAYGIYRNGDITAPSRRRALWTRIQWEPRSFSVTF</sequence>
<name>A0ACB6R7C4_9PLEO</name>
<accession>A0ACB6R7C4</accession>
<evidence type="ECO:0000313" key="2">
    <source>
        <dbReference type="Proteomes" id="UP000799755"/>
    </source>
</evidence>
<evidence type="ECO:0000313" key="1">
    <source>
        <dbReference type="EMBL" id="KAF2475154.1"/>
    </source>
</evidence>
<protein>
    <submittedName>
        <fullName evidence="1">Uncharacterized protein</fullName>
    </submittedName>
</protein>
<proteinExistence type="predicted"/>
<gene>
    <name evidence="1" type="ORF">BDR25DRAFT_310597</name>
</gene>
<reference evidence="1" key="1">
    <citation type="journal article" date="2020" name="Stud. Mycol.">
        <title>101 Dothideomycetes genomes: a test case for predicting lifestyles and emergence of pathogens.</title>
        <authorList>
            <person name="Haridas S."/>
            <person name="Albert R."/>
            <person name="Binder M."/>
            <person name="Bloem J."/>
            <person name="Labutti K."/>
            <person name="Salamov A."/>
            <person name="Andreopoulos B."/>
            <person name="Baker S."/>
            <person name="Barry K."/>
            <person name="Bills G."/>
            <person name="Bluhm B."/>
            <person name="Cannon C."/>
            <person name="Castanera R."/>
            <person name="Culley D."/>
            <person name="Daum C."/>
            <person name="Ezra D."/>
            <person name="Gonzalez J."/>
            <person name="Henrissat B."/>
            <person name="Kuo A."/>
            <person name="Liang C."/>
            <person name="Lipzen A."/>
            <person name="Lutzoni F."/>
            <person name="Magnuson J."/>
            <person name="Mondo S."/>
            <person name="Nolan M."/>
            <person name="Ohm R."/>
            <person name="Pangilinan J."/>
            <person name="Park H.-J."/>
            <person name="Ramirez L."/>
            <person name="Alfaro M."/>
            <person name="Sun H."/>
            <person name="Tritt A."/>
            <person name="Yoshinaga Y."/>
            <person name="Zwiers L.-H."/>
            <person name="Turgeon B."/>
            <person name="Goodwin S."/>
            <person name="Spatafora J."/>
            <person name="Crous P."/>
            <person name="Grigoriev I."/>
        </authorList>
    </citation>
    <scope>NUCLEOTIDE SEQUENCE</scope>
    <source>
        <strain evidence="1">ATCC 200398</strain>
    </source>
</reference>
<keyword evidence="2" id="KW-1185">Reference proteome</keyword>
<organism evidence="1 2">
    <name type="scientific">Lindgomyces ingoldianus</name>
    <dbReference type="NCBI Taxonomy" id="673940"/>
    <lineage>
        <taxon>Eukaryota</taxon>
        <taxon>Fungi</taxon>
        <taxon>Dikarya</taxon>
        <taxon>Ascomycota</taxon>
        <taxon>Pezizomycotina</taxon>
        <taxon>Dothideomycetes</taxon>
        <taxon>Pleosporomycetidae</taxon>
        <taxon>Pleosporales</taxon>
        <taxon>Lindgomycetaceae</taxon>
        <taxon>Lindgomyces</taxon>
    </lineage>
</organism>
<comment type="caution">
    <text evidence="1">The sequence shown here is derived from an EMBL/GenBank/DDBJ whole genome shotgun (WGS) entry which is preliminary data.</text>
</comment>